<gene>
    <name evidence="1" type="ORF">HORIV_06320</name>
</gene>
<dbReference type="Proteomes" id="UP000289555">
    <property type="component" value="Chromosome"/>
</dbReference>
<proteinExistence type="predicted"/>
<accession>A0ABM7GCG2</accession>
<organism evidence="1 2">
    <name type="scientific">Vreelandella olivaria</name>
    <dbReference type="NCBI Taxonomy" id="390919"/>
    <lineage>
        <taxon>Bacteria</taxon>
        <taxon>Pseudomonadati</taxon>
        <taxon>Pseudomonadota</taxon>
        <taxon>Gammaproteobacteria</taxon>
        <taxon>Oceanospirillales</taxon>
        <taxon>Halomonadaceae</taxon>
        <taxon>Vreelandella</taxon>
    </lineage>
</organism>
<reference evidence="2" key="1">
    <citation type="journal article" date="2019" name="Microbiol. Resour. Announc.">
        <title>Complete Genome Sequence of Halomonas olivaria, a Moderately Halophilic Bacterium Isolated from Olive Processing Effluents, Obtained by Nanopore Sequencing.</title>
        <authorList>
            <person name="Nagata S."/>
            <person name="Ii K.M."/>
            <person name="Tsukimi T."/>
            <person name="Miura M.C."/>
            <person name="Galipon J."/>
            <person name="Arakawa K."/>
        </authorList>
    </citation>
    <scope>NUCLEOTIDE SEQUENCE [LARGE SCALE GENOMIC DNA]</scope>
    <source>
        <strain evidence="2">TYRC17</strain>
    </source>
</reference>
<dbReference type="Pfam" id="PF01245">
    <property type="entry name" value="Ribosomal_L19"/>
    <property type="match status" value="1"/>
</dbReference>
<evidence type="ECO:0008006" key="3">
    <source>
        <dbReference type="Google" id="ProtNLM"/>
    </source>
</evidence>
<dbReference type="InterPro" id="IPR001857">
    <property type="entry name" value="Ribosomal_bL19"/>
</dbReference>
<dbReference type="EMBL" id="AP019416">
    <property type="protein sequence ID" value="BBI48211.1"/>
    <property type="molecule type" value="Genomic_DNA"/>
</dbReference>
<evidence type="ECO:0000313" key="1">
    <source>
        <dbReference type="EMBL" id="BBI48211.1"/>
    </source>
</evidence>
<evidence type="ECO:0000313" key="2">
    <source>
        <dbReference type="Proteomes" id="UP000289555"/>
    </source>
</evidence>
<protein>
    <recommendedName>
        <fullName evidence="3">50S ribosomal protein L19</fullName>
    </recommendedName>
</protein>
<name>A0ABM7GCG2_9GAMM</name>
<sequence>MSSKSKVIQAIESEQMGKEIPTFAPGDTIVVQVKVKKALASVCRRLKVWSLVSVTVA</sequence>
<keyword evidence="2" id="KW-1185">Reference proteome</keyword>